<keyword evidence="3" id="KW-1185">Reference proteome</keyword>
<reference evidence="2 3" key="1">
    <citation type="submission" date="2018-04" db="EMBL/GenBank/DDBJ databases">
        <title>Genomic Encyclopedia of Type Strains, Phase IV (KMG-IV): sequencing the most valuable type-strain genomes for metagenomic binning, comparative biology and taxonomic classification.</title>
        <authorList>
            <person name="Goeker M."/>
        </authorList>
    </citation>
    <scope>NUCLEOTIDE SEQUENCE [LARGE SCALE GENOMIC DNA]</scope>
    <source>
        <strain evidence="2 3">DSM 14823</strain>
    </source>
</reference>
<reference evidence="1 4" key="2">
    <citation type="submission" date="2020-04" db="EMBL/GenBank/DDBJ databases">
        <authorList>
            <person name="Hitch T.C.A."/>
            <person name="Wylensek D."/>
            <person name="Clavel T."/>
        </authorList>
    </citation>
    <scope>NUCLEOTIDE SEQUENCE [LARGE SCALE GENOMIC DNA]</scope>
    <source>
        <strain evidence="1 4">COR2-253-APC-1A</strain>
    </source>
</reference>
<dbReference type="RefSeq" id="WP_116882795.1">
    <property type="nucleotide sequence ID" value="NZ_CABMMC010000020.1"/>
</dbReference>
<protein>
    <submittedName>
        <fullName evidence="2">Uncharacterized protein</fullName>
    </submittedName>
</protein>
<evidence type="ECO:0000313" key="1">
    <source>
        <dbReference type="EMBL" id="NMD89284.1"/>
    </source>
</evidence>
<gene>
    <name evidence="2" type="ORF">C8D82_103138</name>
    <name evidence="1" type="ORF">HF882_22105</name>
</gene>
<evidence type="ECO:0000313" key="2">
    <source>
        <dbReference type="EMBL" id="PVY45224.1"/>
    </source>
</evidence>
<evidence type="ECO:0000313" key="4">
    <source>
        <dbReference type="Proteomes" id="UP000576225"/>
    </source>
</evidence>
<dbReference type="Proteomes" id="UP000576225">
    <property type="component" value="Unassembled WGS sequence"/>
</dbReference>
<accession>A0A2U1B983</accession>
<dbReference type="GeneID" id="78294120"/>
<dbReference type="EMBL" id="JABAEW010000097">
    <property type="protein sequence ID" value="NMD89284.1"/>
    <property type="molecule type" value="Genomic_DNA"/>
</dbReference>
<dbReference type="AlphaFoldDB" id="A0A2U1B983"/>
<name>A0A2U1B983_9BACT</name>
<dbReference type="EMBL" id="QEKH01000003">
    <property type="protein sequence ID" value="PVY45224.1"/>
    <property type="molecule type" value="Genomic_DNA"/>
</dbReference>
<evidence type="ECO:0000313" key="3">
    <source>
        <dbReference type="Proteomes" id="UP000245959"/>
    </source>
</evidence>
<proteinExistence type="predicted"/>
<organism evidence="2 3">
    <name type="scientific">Victivallis vadensis</name>
    <dbReference type="NCBI Taxonomy" id="172901"/>
    <lineage>
        <taxon>Bacteria</taxon>
        <taxon>Pseudomonadati</taxon>
        <taxon>Lentisphaerota</taxon>
        <taxon>Lentisphaeria</taxon>
        <taxon>Victivallales</taxon>
        <taxon>Victivallaceae</taxon>
        <taxon>Victivallis</taxon>
    </lineage>
</organism>
<sequence>MSIVFGLASFKNAVAGLHLQTVTYGETASTAEAIDEDGNIEQIDMYGKKRTIQCEGNVVAEGDISALTVGGELTIGGKKYTIDNVSVREGVNGHKTASINGSAPMEAAEGGGS</sequence>
<dbReference type="Proteomes" id="UP000245959">
    <property type="component" value="Unassembled WGS sequence"/>
</dbReference>
<comment type="caution">
    <text evidence="2">The sequence shown here is derived from an EMBL/GenBank/DDBJ whole genome shotgun (WGS) entry which is preliminary data.</text>
</comment>